<evidence type="ECO:0000313" key="12">
    <source>
        <dbReference type="Proteomes" id="UP000249169"/>
    </source>
</evidence>
<keyword evidence="12" id="KW-1185">Reference proteome</keyword>
<dbReference type="AlphaFoldDB" id="A0A328CD30"/>
<dbReference type="SUPFAM" id="SSF51445">
    <property type="entry name" value="(Trans)glycosidases"/>
    <property type="match status" value="1"/>
</dbReference>
<comment type="catalytic activity">
    <reaction evidence="1 10">
        <text>Transfers a segment of a (1-&gt;4)-alpha-D-glucan to a new position in an acceptor, which may be glucose or a (1-&gt;4)-alpha-D-glucan.</text>
        <dbReference type="EC" id="2.4.1.25"/>
    </reaction>
</comment>
<evidence type="ECO:0000256" key="10">
    <source>
        <dbReference type="RuleBase" id="RU361207"/>
    </source>
</evidence>
<dbReference type="GO" id="GO:0004134">
    <property type="term" value="F:4-alpha-glucanotransferase activity"/>
    <property type="evidence" value="ECO:0007669"/>
    <property type="project" value="UniProtKB-EC"/>
</dbReference>
<evidence type="ECO:0000256" key="3">
    <source>
        <dbReference type="ARBA" id="ARBA00012560"/>
    </source>
</evidence>
<evidence type="ECO:0000256" key="5">
    <source>
        <dbReference type="ARBA" id="ARBA00022676"/>
    </source>
</evidence>
<keyword evidence="6 10" id="KW-0808">Transferase</keyword>
<sequence length="515" mass="57797">MDAWVNEEGEMGSWERSSGVLLHPTSLPGPDGVGSLGRYARRWVDRLEEAGQRWWQVLPLNPPGHGGSPYSASSAFAGNAMLIDLEALVEAGWLASSELKVYRALCARGQSERFDVDVIGEAKGELLELAYRGWRGGGGESGVGYQKFVQGASGWLEDYALYTALKERHEGRSWQAWPAPLVRRDPEAVEEAQRGLSARMERVRFEQWVFSEQWKTLKAYAAERGVCVLGDVPIFVAMDSAEVWASRDLFELGADGAPEAVAGVPPDYFSETGQRWGNPLYDWGRMAERGYDWWVGRVRQVMTMVDALRIDHFRGFESYWRIPADAPTAVDGRWVKGPGGAVFKAIEEALGEVPMVAEDLGIITEKVRALRDELGLMGMRVMQFGFEGEEDHPFLPHTYPRHCAAYTGTHDNDTTQGWYESLDELGKHGVRTYVSHADEGIVWAMIEMLWASKADLVVVPVQDLFELGSQARMNVPGVAEDNWNWRMSEAMLEDEPVYERLGRLTRECRRRGKGK</sequence>
<evidence type="ECO:0000256" key="6">
    <source>
        <dbReference type="ARBA" id="ARBA00022679"/>
    </source>
</evidence>
<accession>A0A328CD30</accession>
<dbReference type="PANTHER" id="PTHR32438:SF5">
    <property type="entry name" value="4-ALPHA-GLUCANOTRANSFERASE DPE1, CHLOROPLASTIC_AMYLOPLASTIC"/>
    <property type="match status" value="1"/>
</dbReference>
<dbReference type="InterPro" id="IPR017853">
    <property type="entry name" value="GH"/>
</dbReference>
<evidence type="ECO:0000256" key="9">
    <source>
        <dbReference type="ARBA" id="ARBA00031501"/>
    </source>
</evidence>
<reference evidence="11 12" key="1">
    <citation type="submission" date="2018-05" db="EMBL/GenBank/DDBJ databases">
        <title>Lujinxingia marina gen. nov. sp. nov., a new facultative anaerobic member of the class Deltaproteobacteria, and proposal of Lujinxingaceae fam. nov.</title>
        <authorList>
            <person name="Li C.-M."/>
        </authorList>
    </citation>
    <scope>NUCLEOTIDE SEQUENCE [LARGE SCALE GENOMIC DNA]</scope>
    <source>
        <strain evidence="11 12">B210</strain>
    </source>
</reference>
<comment type="similarity">
    <text evidence="2 10">Belongs to the disproportionating enzyme family.</text>
</comment>
<comment type="caution">
    <text evidence="11">The sequence shown here is derived from an EMBL/GenBank/DDBJ whole genome shotgun (WGS) entry which is preliminary data.</text>
</comment>
<evidence type="ECO:0000313" key="11">
    <source>
        <dbReference type="EMBL" id="RAL23871.1"/>
    </source>
</evidence>
<dbReference type="InterPro" id="IPR003385">
    <property type="entry name" value="Glyco_hydro_77"/>
</dbReference>
<evidence type="ECO:0000256" key="7">
    <source>
        <dbReference type="ARBA" id="ARBA00023277"/>
    </source>
</evidence>
<evidence type="ECO:0000256" key="2">
    <source>
        <dbReference type="ARBA" id="ARBA00005684"/>
    </source>
</evidence>
<evidence type="ECO:0000256" key="1">
    <source>
        <dbReference type="ARBA" id="ARBA00000439"/>
    </source>
</evidence>
<keyword evidence="5 10" id="KW-0328">Glycosyltransferase</keyword>
<gene>
    <name evidence="11" type="primary">malQ</name>
    <name evidence="11" type="ORF">DL240_06900</name>
</gene>
<dbReference type="GO" id="GO:0005975">
    <property type="term" value="P:carbohydrate metabolic process"/>
    <property type="evidence" value="ECO:0007669"/>
    <property type="project" value="InterPro"/>
</dbReference>
<dbReference type="NCBIfam" id="NF011080">
    <property type="entry name" value="PRK14508.1-3"/>
    <property type="match status" value="1"/>
</dbReference>
<name>A0A328CD30_9DELT</name>
<dbReference type="EMBL" id="QHKO01000002">
    <property type="protein sequence ID" value="RAL23871.1"/>
    <property type="molecule type" value="Genomic_DNA"/>
</dbReference>
<dbReference type="NCBIfam" id="TIGR00217">
    <property type="entry name" value="malQ"/>
    <property type="match status" value="1"/>
</dbReference>
<dbReference type="Proteomes" id="UP000249169">
    <property type="component" value="Unassembled WGS sequence"/>
</dbReference>
<dbReference type="Pfam" id="PF02446">
    <property type="entry name" value="Glyco_hydro_77"/>
    <property type="match status" value="1"/>
</dbReference>
<protein>
    <recommendedName>
        <fullName evidence="4 10">4-alpha-glucanotransferase</fullName>
        <ecNumber evidence="3 10">2.4.1.25</ecNumber>
    </recommendedName>
    <alternativeName>
        <fullName evidence="8 10">Amylomaltase</fullName>
    </alternativeName>
    <alternativeName>
        <fullName evidence="9 10">Disproportionating enzyme</fullName>
    </alternativeName>
</protein>
<evidence type="ECO:0000256" key="4">
    <source>
        <dbReference type="ARBA" id="ARBA00020295"/>
    </source>
</evidence>
<dbReference type="PANTHER" id="PTHR32438">
    <property type="entry name" value="4-ALPHA-GLUCANOTRANSFERASE DPE1, CHLOROPLASTIC/AMYLOPLASTIC"/>
    <property type="match status" value="1"/>
</dbReference>
<keyword evidence="7 10" id="KW-0119">Carbohydrate metabolism</keyword>
<dbReference type="Gene3D" id="3.20.20.80">
    <property type="entry name" value="Glycosidases"/>
    <property type="match status" value="1"/>
</dbReference>
<dbReference type="EC" id="2.4.1.25" evidence="3 10"/>
<evidence type="ECO:0000256" key="8">
    <source>
        <dbReference type="ARBA" id="ARBA00031423"/>
    </source>
</evidence>
<proteinExistence type="inferred from homology"/>
<organism evidence="11 12">
    <name type="scientific">Lujinxingia litoralis</name>
    <dbReference type="NCBI Taxonomy" id="2211119"/>
    <lineage>
        <taxon>Bacteria</taxon>
        <taxon>Deltaproteobacteria</taxon>
        <taxon>Bradymonadales</taxon>
        <taxon>Lujinxingiaceae</taxon>
        <taxon>Lujinxingia</taxon>
    </lineage>
</organism>